<evidence type="ECO:0000313" key="2">
    <source>
        <dbReference type="Proteomes" id="UP000094801"/>
    </source>
</evidence>
<gene>
    <name evidence="1" type="ORF">CANARDRAFT_150239</name>
</gene>
<keyword evidence="2" id="KW-1185">Reference proteome</keyword>
<sequence length="63" mass="7308">MSVRTYENYRHKGSNYTSTNTSVSHFTSLHFIPLVTTSISTLFELVNRGEFVNDFAHCKFYPN</sequence>
<dbReference type="Proteomes" id="UP000094801">
    <property type="component" value="Unassembled WGS sequence"/>
</dbReference>
<protein>
    <submittedName>
        <fullName evidence="1">Uncharacterized protein</fullName>
    </submittedName>
</protein>
<reference evidence="2" key="1">
    <citation type="submission" date="2016-04" db="EMBL/GenBank/DDBJ databases">
        <title>Comparative genomics of biotechnologically important yeasts.</title>
        <authorList>
            <consortium name="DOE Joint Genome Institute"/>
            <person name="Riley R."/>
            <person name="Haridas S."/>
            <person name="Wolfe K.H."/>
            <person name="Lopes M.R."/>
            <person name="Hittinger C.T."/>
            <person name="Goker M."/>
            <person name="Salamov A."/>
            <person name="Wisecaver J."/>
            <person name="Long T.M."/>
            <person name="Aerts A.L."/>
            <person name="Barry K."/>
            <person name="Choi C."/>
            <person name="Clum A."/>
            <person name="Coughlan A.Y."/>
            <person name="Deshpande S."/>
            <person name="Douglass A.P."/>
            <person name="Hanson S.J."/>
            <person name="Klenk H.-P."/>
            <person name="Labutti K."/>
            <person name="Lapidus A."/>
            <person name="Lindquist E."/>
            <person name="Lipzen A."/>
            <person name="Meier-Kolthoff J.P."/>
            <person name="Ohm R.A."/>
            <person name="Otillar R.P."/>
            <person name="Pangilinan J."/>
            <person name="Peng Y."/>
            <person name="Rokas A."/>
            <person name="Rosa C.A."/>
            <person name="Scheuner C."/>
            <person name="Sibirny A.A."/>
            <person name="Slot J.C."/>
            <person name="Stielow J.B."/>
            <person name="Sun H."/>
            <person name="Kurtzman C.P."/>
            <person name="Blackwell M."/>
            <person name="Grigoriev I.V."/>
            <person name="Jeffries T.W."/>
        </authorList>
    </citation>
    <scope>NUCLEOTIDE SEQUENCE [LARGE SCALE GENOMIC DNA]</scope>
    <source>
        <strain evidence="2">NRRL YB-2248</strain>
    </source>
</reference>
<organism evidence="1 2">
    <name type="scientific">[Candida] arabinofermentans NRRL YB-2248</name>
    <dbReference type="NCBI Taxonomy" id="983967"/>
    <lineage>
        <taxon>Eukaryota</taxon>
        <taxon>Fungi</taxon>
        <taxon>Dikarya</taxon>
        <taxon>Ascomycota</taxon>
        <taxon>Saccharomycotina</taxon>
        <taxon>Pichiomycetes</taxon>
        <taxon>Pichiales</taxon>
        <taxon>Pichiaceae</taxon>
        <taxon>Ogataea</taxon>
        <taxon>Ogataea/Candida clade</taxon>
    </lineage>
</organism>
<proteinExistence type="predicted"/>
<dbReference type="EMBL" id="KV453851">
    <property type="protein sequence ID" value="ODV86092.1"/>
    <property type="molecule type" value="Genomic_DNA"/>
</dbReference>
<evidence type="ECO:0000313" key="1">
    <source>
        <dbReference type="EMBL" id="ODV86092.1"/>
    </source>
</evidence>
<accession>A0A1E4T2Z7</accession>
<name>A0A1E4T2Z7_9ASCO</name>
<dbReference type="AlphaFoldDB" id="A0A1E4T2Z7"/>